<evidence type="ECO:0000313" key="2">
    <source>
        <dbReference type="EMBL" id="TNN16894.1"/>
    </source>
</evidence>
<organism evidence="2 3">
    <name type="scientific">Schistosoma japonicum</name>
    <name type="common">Blood fluke</name>
    <dbReference type="NCBI Taxonomy" id="6182"/>
    <lineage>
        <taxon>Eukaryota</taxon>
        <taxon>Metazoa</taxon>
        <taxon>Spiralia</taxon>
        <taxon>Lophotrochozoa</taxon>
        <taxon>Platyhelminthes</taxon>
        <taxon>Trematoda</taxon>
        <taxon>Digenea</taxon>
        <taxon>Strigeidida</taxon>
        <taxon>Schistosomatoidea</taxon>
        <taxon>Schistosomatidae</taxon>
        <taxon>Schistosoma</taxon>
    </lineage>
</organism>
<comment type="caution">
    <text evidence="2">The sequence shown here is derived from an EMBL/GenBank/DDBJ whole genome shotgun (WGS) entry which is preliminary data.</text>
</comment>
<gene>
    <name evidence="2" type="ORF">EWB00_000043</name>
</gene>
<dbReference type="STRING" id="6182.A0A4Z2DK42"/>
<proteinExistence type="predicted"/>
<evidence type="ECO:0000256" key="1">
    <source>
        <dbReference type="SAM" id="Phobius"/>
    </source>
</evidence>
<name>A0A4Z2DK42_SCHJA</name>
<reference evidence="2 3" key="1">
    <citation type="submission" date="2019-03" db="EMBL/GenBank/DDBJ databases">
        <title>An improved genome assembly of the fluke Schistosoma japonicum.</title>
        <authorList>
            <person name="Hu W."/>
            <person name="Luo F."/>
            <person name="Yin M."/>
            <person name="Mo X."/>
            <person name="Sun C."/>
            <person name="Wu Q."/>
            <person name="Zhu B."/>
            <person name="Xiang M."/>
            <person name="Wang J."/>
            <person name="Wang Y."/>
            <person name="Zhang T."/>
            <person name="Xu B."/>
            <person name="Zheng H."/>
            <person name="Feng Z."/>
        </authorList>
    </citation>
    <scope>NUCLEOTIDE SEQUENCE [LARGE SCALE GENOMIC DNA]</scope>
    <source>
        <strain evidence="2">HuSjv2</strain>
        <tissue evidence="2">Worms</tissue>
    </source>
</reference>
<evidence type="ECO:0000313" key="3">
    <source>
        <dbReference type="Proteomes" id="UP000311919"/>
    </source>
</evidence>
<accession>A0A4Z2DK42</accession>
<dbReference type="EMBL" id="SKCS01000101">
    <property type="protein sequence ID" value="TNN16894.1"/>
    <property type="molecule type" value="Genomic_DNA"/>
</dbReference>
<sequence length="192" mass="21600">MHEIKKLSELRSSVLRSGGIPDIHALLMFLRECKPTTQKLTIGKYVITYFVKHVPDVNLTELTSFILHDINMFFSLMGFKYASIEGLVVEQLQIVCLFGVLEYLQSNDLTCNSLCISSIGYFIIDRLKCYPPNVLLQSIALANAWCSFVFLMIPNMVSAGVKSDVFFEVSYLVLGITKIITNSVAIHLSLLH</sequence>
<keyword evidence="3" id="KW-1185">Reference proteome</keyword>
<feature type="transmembrane region" description="Helical" evidence="1">
    <location>
        <begin position="169"/>
        <end position="191"/>
    </location>
</feature>
<dbReference type="AlphaFoldDB" id="A0A4Z2DK42"/>
<protein>
    <submittedName>
        <fullName evidence="2">Uncharacterized protein</fullName>
    </submittedName>
</protein>
<feature type="transmembrane region" description="Helical" evidence="1">
    <location>
        <begin position="134"/>
        <end position="157"/>
    </location>
</feature>
<dbReference type="OrthoDB" id="10550808at2759"/>
<keyword evidence="1" id="KW-0812">Transmembrane</keyword>
<dbReference type="Proteomes" id="UP000311919">
    <property type="component" value="Unassembled WGS sequence"/>
</dbReference>
<keyword evidence="1" id="KW-0472">Membrane</keyword>
<keyword evidence="1" id="KW-1133">Transmembrane helix</keyword>